<feature type="transmembrane region" description="Helical" evidence="5">
    <location>
        <begin position="341"/>
        <end position="360"/>
    </location>
</feature>
<organism evidence="6 7">
    <name type="scientific">Muricomes intestini</name>
    <dbReference type="NCBI Taxonomy" id="1796634"/>
    <lineage>
        <taxon>Bacteria</taxon>
        <taxon>Bacillati</taxon>
        <taxon>Bacillota</taxon>
        <taxon>Clostridia</taxon>
        <taxon>Lachnospirales</taxon>
        <taxon>Lachnospiraceae</taxon>
        <taxon>Muricomes</taxon>
    </lineage>
</organism>
<dbReference type="Pfam" id="PF13520">
    <property type="entry name" value="AA_permease_2"/>
    <property type="match status" value="1"/>
</dbReference>
<dbReference type="InterPro" id="IPR050598">
    <property type="entry name" value="AminoAcid_Transporter"/>
</dbReference>
<dbReference type="Proteomes" id="UP000295726">
    <property type="component" value="Unassembled WGS sequence"/>
</dbReference>
<feature type="transmembrane region" description="Helical" evidence="5">
    <location>
        <begin position="372"/>
        <end position="390"/>
    </location>
</feature>
<feature type="transmembrane region" description="Helical" evidence="5">
    <location>
        <begin position="109"/>
        <end position="129"/>
    </location>
</feature>
<feature type="transmembrane region" description="Helical" evidence="5">
    <location>
        <begin position="48"/>
        <end position="67"/>
    </location>
</feature>
<dbReference type="GO" id="GO:0015179">
    <property type="term" value="F:L-amino acid transmembrane transporter activity"/>
    <property type="evidence" value="ECO:0007669"/>
    <property type="project" value="TreeGrafter"/>
</dbReference>
<comment type="subcellular location">
    <subcellularLocation>
        <location evidence="1">Membrane</location>
        <topology evidence="1">Multi-pass membrane protein</topology>
    </subcellularLocation>
</comment>
<evidence type="ECO:0000256" key="3">
    <source>
        <dbReference type="ARBA" id="ARBA00022989"/>
    </source>
</evidence>
<proteinExistence type="predicted"/>
<comment type="caution">
    <text evidence="6">The sequence shown here is derived from an EMBL/GenBank/DDBJ whole genome shotgun (WGS) entry which is preliminary data.</text>
</comment>
<accession>A0A4R3K329</accession>
<keyword evidence="4 5" id="KW-0472">Membrane</keyword>
<feature type="transmembrane region" description="Helical" evidence="5">
    <location>
        <begin position="79"/>
        <end position="97"/>
    </location>
</feature>
<keyword evidence="3 5" id="KW-1133">Transmembrane helix</keyword>
<gene>
    <name evidence="6" type="ORF">EDD59_12026</name>
</gene>
<dbReference type="PIRSF" id="PIRSF006060">
    <property type="entry name" value="AA_transporter"/>
    <property type="match status" value="1"/>
</dbReference>
<dbReference type="Gene3D" id="1.20.1740.10">
    <property type="entry name" value="Amino acid/polyamine transporter I"/>
    <property type="match status" value="1"/>
</dbReference>
<dbReference type="GO" id="GO:0015108">
    <property type="term" value="F:chloride transmembrane transporter activity"/>
    <property type="evidence" value="ECO:0007669"/>
    <property type="project" value="InterPro"/>
</dbReference>
<dbReference type="PANTHER" id="PTHR11785:SF512">
    <property type="entry name" value="SOBREMESA, ISOFORM B"/>
    <property type="match status" value="1"/>
</dbReference>
<dbReference type="GO" id="GO:0016020">
    <property type="term" value="C:membrane"/>
    <property type="evidence" value="ECO:0007669"/>
    <property type="project" value="UniProtKB-SubCell"/>
</dbReference>
<dbReference type="InterPro" id="IPR001807">
    <property type="entry name" value="ClC"/>
</dbReference>
<evidence type="ECO:0000256" key="5">
    <source>
        <dbReference type="SAM" id="Phobius"/>
    </source>
</evidence>
<protein>
    <submittedName>
        <fullName evidence="6">Serine/threonine exchange transporter (LAT family)</fullName>
    </submittedName>
</protein>
<keyword evidence="2 5" id="KW-0812">Transmembrane</keyword>
<feature type="transmembrane region" description="Helical" evidence="5">
    <location>
        <begin position="309"/>
        <end position="329"/>
    </location>
</feature>
<keyword evidence="7" id="KW-1185">Reference proteome</keyword>
<feature type="transmembrane region" description="Helical" evidence="5">
    <location>
        <begin position="6"/>
        <end position="27"/>
    </location>
</feature>
<dbReference type="PANTHER" id="PTHR11785">
    <property type="entry name" value="AMINO ACID TRANSPORTER"/>
    <property type="match status" value="1"/>
</dbReference>
<feature type="transmembrane region" description="Helical" evidence="5">
    <location>
        <begin position="149"/>
        <end position="173"/>
    </location>
</feature>
<dbReference type="InterPro" id="IPR002293">
    <property type="entry name" value="AA/rel_permease1"/>
</dbReference>
<name>A0A4R3K329_9FIRM</name>
<dbReference type="PRINTS" id="PR00762">
    <property type="entry name" value="CLCHANNEL"/>
</dbReference>
<feature type="transmembrane region" description="Helical" evidence="5">
    <location>
        <begin position="185"/>
        <end position="207"/>
    </location>
</feature>
<evidence type="ECO:0000313" key="6">
    <source>
        <dbReference type="EMBL" id="TCS77105.1"/>
    </source>
</evidence>
<evidence type="ECO:0000256" key="2">
    <source>
        <dbReference type="ARBA" id="ARBA00022692"/>
    </source>
</evidence>
<evidence type="ECO:0000256" key="4">
    <source>
        <dbReference type="ARBA" id="ARBA00023136"/>
    </source>
</evidence>
<reference evidence="6 7" key="1">
    <citation type="submission" date="2019-03" db="EMBL/GenBank/DDBJ databases">
        <title>Genomic Encyclopedia of Type Strains, Phase IV (KMG-IV): sequencing the most valuable type-strain genomes for metagenomic binning, comparative biology and taxonomic classification.</title>
        <authorList>
            <person name="Goeker M."/>
        </authorList>
    </citation>
    <scope>NUCLEOTIDE SEQUENCE [LARGE SCALE GENOMIC DNA]</scope>
    <source>
        <strain evidence="6 7">DSM 29489</strain>
    </source>
</reference>
<feature type="transmembrane region" description="Helical" evidence="5">
    <location>
        <begin position="227"/>
        <end position="252"/>
    </location>
</feature>
<dbReference type="EMBL" id="SLZZ01000020">
    <property type="protein sequence ID" value="TCS77105.1"/>
    <property type="molecule type" value="Genomic_DNA"/>
</dbReference>
<evidence type="ECO:0000256" key="1">
    <source>
        <dbReference type="ARBA" id="ARBA00004141"/>
    </source>
</evidence>
<sequence length="399" mass="42641">MGMLAWIAGGFASIVAALTFAEVAVLIPRTGGMVAYLGEVYNEKVGFLAGWMQIVIFYPAFLAGYGVKIGTELGEYLGMQYTLPIAMIVIITLVALNTLGSKTAGGIQVVSTICKLIPLLLLMIFGFIFGSGNNPVFTPVVAEGKNVAAAFGSTLLAVLFAFEGWTNVGAIAGEMKNPGRDLPRAIVGGVSIIMAVYLIINIAYLWVIPADQLMNLESPASAVAMKIFGPTGGLLIKIGIIISVLGAANGFLMSGSRVAYLLASQNTLPVSRRLSSLNKNQVPANSIILVGFLACLYSLSGRFDMLTDLAVFSCWIFYTLTFACVMKLRRAKPDLPRKYKVPLYPVVPILAIISGLYVIVSQLFLSGSFTRMLSIGSIVITLLGLPVYILSKKYYAART</sequence>
<evidence type="ECO:0000313" key="7">
    <source>
        <dbReference type="Proteomes" id="UP000295726"/>
    </source>
</evidence>
<feature type="transmembrane region" description="Helical" evidence="5">
    <location>
        <begin position="282"/>
        <end position="303"/>
    </location>
</feature>
<dbReference type="AlphaFoldDB" id="A0A4R3K329"/>